<dbReference type="InterPro" id="IPR043130">
    <property type="entry name" value="CDP-OH_PTrfase_TM_dom"/>
</dbReference>
<feature type="transmembrane region" description="Helical" evidence="1">
    <location>
        <begin position="60"/>
        <end position="83"/>
    </location>
</feature>
<keyword evidence="1" id="KW-1133">Transmembrane helix</keyword>
<evidence type="ECO:0000256" key="1">
    <source>
        <dbReference type="SAM" id="Phobius"/>
    </source>
</evidence>
<reference evidence="2" key="1">
    <citation type="journal article" date="2008" name="ISME J.">
        <title>Genomic patterns of recombination, clonal divergence and environment in marine microbial populations.</title>
        <authorList>
            <person name="Konstantinidis K.T."/>
            <person name="Delong E.F."/>
        </authorList>
    </citation>
    <scope>NUCLEOTIDE SEQUENCE</scope>
</reference>
<keyword evidence="1" id="KW-0472">Membrane</keyword>
<proteinExistence type="predicted"/>
<gene>
    <name evidence="2" type="ORF">ALOHA_HF4000APKG8D22ctg14g1</name>
</gene>
<dbReference type="AlphaFoldDB" id="B3TAC2"/>
<dbReference type="Gene3D" id="1.20.120.1760">
    <property type="match status" value="1"/>
</dbReference>
<accession>B3TAC2</accession>
<keyword evidence="1" id="KW-0812">Transmembrane</keyword>
<organism evidence="2">
    <name type="scientific">uncultured marine crenarchaeote HF4000_APKG8D22</name>
    <dbReference type="NCBI Taxonomy" id="455603"/>
    <lineage>
        <taxon>Archaea</taxon>
        <taxon>Nitrososphaerota</taxon>
        <taxon>Nitrososphaeria</taxon>
        <taxon>Nitrosopumilales</taxon>
        <taxon>environmental samples</taxon>
    </lineage>
</organism>
<name>B3TAC2_9ARCH</name>
<evidence type="ECO:0008006" key="3">
    <source>
        <dbReference type="Google" id="ProtNLM"/>
    </source>
</evidence>
<protein>
    <recommendedName>
        <fullName evidence="3">CDP-alcohol phosphatidyltransferase</fullName>
    </recommendedName>
</protein>
<dbReference type="EMBL" id="EU016653">
    <property type="protein sequence ID" value="ABZ09531.1"/>
    <property type="molecule type" value="Genomic_DNA"/>
</dbReference>
<feature type="transmembrane region" description="Helical" evidence="1">
    <location>
        <begin position="15"/>
        <end position="33"/>
    </location>
</feature>
<sequence length="111" mass="12570">MGLTYGYWSISGDSTIWIMGFAALIGSFINTYTGEKYDSIFKIGNGTGRLKFRVGRDMRLLIIVVGAFTNQIPILLIIVAVLANFEAIRRLILFRNKLGYDVKDMHREFAN</sequence>
<evidence type="ECO:0000313" key="2">
    <source>
        <dbReference type="EMBL" id="ABZ09531.1"/>
    </source>
</evidence>